<feature type="coiled-coil region" evidence="1">
    <location>
        <begin position="203"/>
        <end position="233"/>
    </location>
</feature>
<evidence type="ECO:0000313" key="2">
    <source>
        <dbReference type="EMBL" id="NME72445.1"/>
    </source>
</evidence>
<dbReference type="RefSeq" id="WP_169660636.1">
    <property type="nucleotide sequence ID" value="NZ_JABANE010000161.1"/>
</dbReference>
<evidence type="ECO:0000313" key="3">
    <source>
        <dbReference type="Proteomes" id="UP000576082"/>
    </source>
</evidence>
<protein>
    <submittedName>
        <fullName evidence="2">Uncharacterized protein</fullName>
    </submittedName>
</protein>
<keyword evidence="1" id="KW-0175">Coiled coil</keyword>
<proteinExistence type="predicted"/>
<reference evidence="2 3" key="1">
    <citation type="submission" date="2020-04" db="EMBL/GenBank/DDBJ databases">
        <title>Flammeovirga sp. SR4, a novel species isolated from seawater.</title>
        <authorList>
            <person name="Wang X."/>
        </authorList>
    </citation>
    <scope>NUCLEOTIDE SEQUENCE [LARGE SCALE GENOMIC DNA]</scope>
    <source>
        <strain evidence="2 3">ATCC 23126</strain>
    </source>
</reference>
<gene>
    <name evidence="2" type="ORF">HHU12_31075</name>
</gene>
<keyword evidence="3" id="KW-1185">Reference proteome</keyword>
<dbReference type="AlphaFoldDB" id="A0A7X9XD54"/>
<sequence>MLKKIFLFIICVSCTNVEEEKSKYDQVDFISFEHQELIPTLTVDSLEKTIDLYKSIWGVMKKYDHIAPNRYLRINYNDTVYYTNNNANHCISTGYCCPKTTRFYFMEHFTSNTVEEIIRHFNSVEKARQNRKIIAINFDNNTSIDQTLKILKQLESEYKSGKLKGYPFNVELIPTKVEGDQYDTNISDIDFEYDSIGTEKYLENLYKEDRLEAEKEKQELNDMRMRYRQELKDEFSNLKKGNYKRQNDTVSNKKFRYINLRRPITKLFLGDMN</sequence>
<accession>A0A7X9XD54</accession>
<dbReference type="EMBL" id="JABANE010000161">
    <property type="protein sequence ID" value="NME72445.1"/>
    <property type="molecule type" value="Genomic_DNA"/>
</dbReference>
<comment type="caution">
    <text evidence="2">The sequence shown here is derived from an EMBL/GenBank/DDBJ whole genome shotgun (WGS) entry which is preliminary data.</text>
</comment>
<dbReference type="Proteomes" id="UP000576082">
    <property type="component" value="Unassembled WGS sequence"/>
</dbReference>
<evidence type="ECO:0000256" key="1">
    <source>
        <dbReference type="SAM" id="Coils"/>
    </source>
</evidence>
<organism evidence="2 3">
    <name type="scientific">Flammeovirga aprica JL-4</name>
    <dbReference type="NCBI Taxonomy" id="694437"/>
    <lineage>
        <taxon>Bacteria</taxon>
        <taxon>Pseudomonadati</taxon>
        <taxon>Bacteroidota</taxon>
        <taxon>Cytophagia</taxon>
        <taxon>Cytophagales</taxon>
        <taxon>Flammeovirgaceae</taxon>
        <taxon>Flammeovirga</taxon>
    </lineage>
</organism>
<name>A0A7X9XD54_9BACT</name>